<dbReference type="Proteomes" id="UP000595332">
    <property type="component" value="Chromosome"/>
</dbReference>
<name>A0A7R6PIB9_9GAMM</name>
<dbReference type="SUPFAM" id="SSF89807">
    <property type="entry name" value="Dodecin-like"/>
    <property type="match status" value="1"/>
</dbReference>
<gene>
    <name evidence="1" type="ORF">NEJAP_1710</name>
</gene>
<accession>A0A7R6PIB9</accession>
<dbReference type="InterPro" id="IPR036694">
    <property type="entry name" value="Dodecin-like_sf"/>
</dbReference>
<evidence type="ECO:0000313" key="2">
    <source>
        <dbReference type="Proteomes" id="UP000595332"/>
    </source>
</evidence>
<keyword evidence="2" id="KW-1185">Reference proteome</keyword>
<dbReference type="AlphaFoldDB" id="A0A7R6PIB9"/>
<dbReference type="EMBL" id="AP014546">
    <property type="protein sequence ID" value="BBB29661.1"/>
    <property type="molecule type" value="Genomic_DNA"/>
</dbReference>
<dbReference type="RefSeq" id="WP_201350261.1">
    <property type="nucleotide sequence ID" value="NZ_AP014546.1"/>
</dbReference>
<dbReference type="Pfam" id="PF07311">
    <property type="entry name" value="Dodecin"/>
    <property type="match status" value="1"/>
</dbReference>
<evidence type="ECO:0000313" key="1">
    <source>
        <dbReference type="EMBL" id="BBB29661.1"/>
    </source>
</evidence>
<proteinExistence type="predicted"/>
<sequence length="66" mass="7351">MSIAKITEVTSSSKKSFDDALQKGVKRASKTIKNISSVWVKDQNATVVNGKIDEYRVTMKITFVLD</sequence>
<dbReference type="Gene3D" id="3.30.1660.10">
    <property type="entry name" value="Flavin-binding protein dodecin"/>
    <property type="match status" value="1"/>
</dbReference>
<reference evidence="1 2" key="1">
    <citation type="journal article" date="2008" name="Int. J. Syst. Evol. Microbiol.">
        <title>Neptunomonas japonica sp. nov., an Osedax japonicus symbiont-like bacterium isolated from sediment adjacent to sperm whale carcasses off Kagoshima, Japan.</title>
        <authorList>
            <person name="Miyazaki M."/>
            <person name="Nogi Y."/>
            <person name="Fujiwara Y."/>
            <person name="Kawato M."/>
            <person name="Kubokawa K."/>
            <person name="Horikoshi K."/>
        </authorList>
    </citation>
    <scope>NUCLEOTIDE SEQUENCE [LARGE SCALE GENOMIC DNA]</scope>
    <source>
        <strain evidence="1 2">JAMM 1380</strain>
    </source>
</reference>
<dbReference type="InterPro" id="IPR009923">
    <property type="entry name" value="Dodecin"/>
</dbReference>
<evidence type="ECO:0008006" key="3">
    <source>
        <dbReference type="Google" id="ProtNLM"/>
    </source>
</evidence>
<dbReference type="InterPro" id="IPR025543">
    <property type="entry name" value="Dodecin-like"/>
</dbReference>
<protein>
    <recommendedName>
        <fullName evidence="3">Dodecin domain-containing protein</fullName>
    </recommendedName>
</protein>
<dbReference type="PANTHER" id="PTHR39324">
    <property type="entry name" value="CALCIUM DODECIN"/>
    <property type="match status" value="1"/>
</dbReference>
<dbReference type="PANTHER" id="PTHR39324:SF1">
    <property type="entry name" value="CALCIUM DODECIN"/>
    <property type="match status" value="1"/>
</dbReference>
<dbReference type="KEGG" id="njp:NEJAP_1710"/>
<organism evidence="1 2">
    <name type="scientific">Neptunomonas japonica JAMM 1380</name>
    <dbReference type="NCBI Taxonomy" id="1441457"/>
    <lineage>
        <taxon>Bacteria</taxon>
        <taxon>Pseudomonadati</taxon>
        <taxon>Pseudomonadota</taxon>
        <taxon>Gammaproteobacteria</taxon>
        <taxon>Oceanospirillales</taxon>
        <taxon>Oceanospirillaceae</taxon>
        <taxon>Neptunomonas</taxon>
    </lineage>
</organism>